<evidence type="ECO:0000313" key="3">
    <source>
        <dbReference type="Proteomes" id="UP000540412"/>
    </source>
</evidence>
<feature type="transmembrane region" description="Helical" evidence="1">
    <location>
        <begin position="93"/>
        <end position="112"/>
    </location>
</feature>
<dbReference type="Proteomes" id="UP000540412">
    <property type="component" value="Unassembled WGS sequence"/>
</dbReference>
<comment type="caution">
    <text evidence="2">The sequence shown here is derived from an EMBL/GenBank/DDBJ whole genome shotgun (WGS) entry which is preliminary data.</text>
</comment>
<keyword evidence="1" id="KW-1133">Transmembrane helix</keyword>
<sequence>MSVPNGSSVDQAVPRPVCAIHGPDCLALIRAGDRPDHLLDFLDRQVKMLGSGHWSIKTTLNLLALIGGIAACVVLLAAVPLSRIAQVAGERPMHALVAGGLGVSGASAAYCVRKYRARRNQAVRE</sequence>
<evidence type="ECO:0000256" key="1">
    <source>
        <dbReference type="SAM" id="Phobius"/>
    </source>
</evidence>
<dbReference type="AlphaFoldDB" id="A0A7W9UJH3"/>
<feature type="transmembrane region" description="Helical" evidence="1">
    <location>
        <begin position="60"/>
        <end position="81"/>
    </location>
</feature>
<evidence type="ECO:0000313" key="2">
    <source>
        <dbReference type="EMBL" id="MBB5915361.1"/>
    </source>
</evidence>
<name>A0A7W9UJH3_9NOCA</name>
<keyword evidence="1" id="KW-0812">Transmembrane</keyword>
<keyword evidence="1" id="KW-0472">Membrane</keyword>
<keyword evidence="3" id="KW-1185">Reference proteome</keyword>
<proteinExistence type="predicted"/>
<gene>
    <name evidence="2" type="ORF">BJY24_004273</name>
</gene>
<reference evidence="2 3" key="1">
    <citation type="submission" date="2020-08" db="EMBL/GenBank/DDBJ databases">
        <title>Sequencing the genomes of 1000 actinobacteria strains.</title>
        <authorList>
            <person name="Klenk H.-P."/>
        </authorList>
    </citation>
    <scope>NUCLEOTIDE SEQUENCE [LARGE SCALE GENOMIC DNA]</scope>
    <source>
        <strain evidence="2 3">DSM 43582</strain>
    </source>
</reference>
<dbReference type="EMBL" id="JACHIT010000002">
    <property type="protein sequence ID" value="MBB5915361.1"/>
    <property type="molecule type" value="Genomic_DNA"/>
</dbReference>
<dbReference type="RefSeq" id="WP_157185541.1">
    <property type="nucleotide sequence ID" value="NZ_JACHIT010000002.1"/>
</dbReference>
<organism evidence="2 3">
    <name type="scientific">Nocardia transvalensis</name>
    <dbReference type="NCBI Taxonomy" id="37333"/>
    <lineage>
        <taxon>Bacteria</taxon>
        <taxon>Bacillati</taxon>
        <taxon>Actinomycetota</taxon>
        <taxon>Actinomycetes</taxon>
        <taxon>Mycobacteriales</taxon>
        <taxon>Nocardiaceae</taxon>
        <taxon>Nocardia</taxon>
    </lineage>
</organism>
<protein>
    <submittedName>
        <fullName evidence="2">Uncharacterized protein</fullName>
    </submittedName>
</protein>
<accession>A0A7W9UJH3</accession>